<dbReference type="InterPro" id="IPR000719">
    <property type="entry name" value="Prot_kinase_dom"/>
</dbReference>
<dbReference type="Pfam" id="PF07679">
    <property type="entry name" value="I-set"/>
    <property type="match status" value="1"/>
</dbReference>
<evidence type="ECO:0000256" key="22">
    <source>
        <dbReference type="SAM" id="Phobius"/>
    </source>
</evidence>
<dbReference type="InterPro" id="IPR036116">
    <property type="entry name" value="FN3_sf"/>
</dbReference>
<dbReference type="FunFam" id="1.10.510.10:FF:000123">
    <property type="entry name" value="Tyrosine-protein kinase receptor Tie-1"/>
    <property type="match status" value="1"/>
</dbReference>
<evidence type="ECO:0000256" key="19">
    <source>
        <dbReference type="ARBA" id="ARBA00023180"/>
    </source>
</evidence>
<keyword evidence="11" id="KW-0547">Nucleotide-binding</keyword>
<dbReference type="Gene3D" id="2.170.300.10">
    <property type="entry name" value="Tie2 ligand-binding domain superfamily"/>
    <property type="match status" value="1"/>
</dbReference>
<dbReference type="GO" id="GO:0004714">
    <property type="term" value="F:transmembrane receptor protein tyrosine kinase activity"/>
    <property type="evidence" value="ECO:0007669"/>
    <property type="project" value="UniProtKB-EC"/>
</dbReference>
<dbReference type="Gene3D" id="3.30.200.20">
    <property type="entry name" value="Phosphorylase Kinase, domain 1"/>
    <property type="match status" value="1"/>
</dbReference>
<feature type="transmembrane region" description="Helical" evidence="22">
    <location>
        <begin position="977"/>
        <end position="1003"/>
    </location>
</feature>
<dbReference type="GO" id="GO:0005886">
    <property type="term" value="C:plasma membrane"/>
    <property type="evidence" value="ECO:0007669"/>
    <property type="project" value="UniProtKB-SubCell"/>
</dbReference>
<evidence type="ECO:0000313" key="28">
    <source>
        <dbReference type="Proteomes" id="UP000694845"/>
    </source>
</evidence>
<dbReference type="SUPFAM" id="SSF49265">
    <property type="entry name" value="Fibronectin type III"/>
    <property type="match status" value="2"/>
</dbReference>
<dbReference type="PROSITE" id="PS50011">
    <property type="entry name" value="PROTEIN_KINASE_DOM"/>
    <property type="match status" value="1"/>
</dbReference>
<dbReference type="InterPro" id="IPR013098">
    <property type="entry name" value="Ig_I-set"/>
</dbReference>
<dbReference type="PANTHER" id="PTHR24416">
    <property type="entry name" value="TYROSINE-PROTEIN KINASE RECEPTOR"/>
    <property type="match status" value="1"/>
</dbReference>
<dbReference type="CDD" id="cd00054">
    <property type="entry name" value="EGF_CA"/>
    <property type="match status" value="1"/>
</dbReference>
<keyword evidence="6" id="KW-0597">Phosphoprotein</keyword>
<dbReference type="InterPro" id="IPR001245">
    <property type="entry name" value="Ser-Thr/Tyr_kinase_cat_dom"/>
</dbReference>
<dbReference type="PANTHER" id="PTHR24416:SF613">
    <property type="entry name" value="RECEPTOR PROTEIN-TYROSINE KINASE"/>
    <property type="match status" value="1"/>
</dbReference>
<dbReference type="InterPro" id="IPR011009">
    <property type="entry name" value="Kinase-like_dom_sf"/>
</dbReference>
<evidence type="ECO:0000259" key="24">
    <source>
        <dbReference type="PROSITE" id="PS50011"/>
    </source>
</evidence>
<keyword evidence="7" id="KW-0808">Transferase</keyword>
<dbReference type="InterPro" id="IPR003599">
    <property type="entry name" value="Ig_sub"/>
</dbReference>
<dbReference type="OrthoDB" id="4062651at2759"/>
<keyword evidence="20" id="KW-0393">Immunoglobulin domain</keyword>
<keyword evidence="8 22" id="KW-0812">Transmembrane</keyword>
<dbReference type="InterPro" id="IPR002049">
    <property type="entry name" value="LE_dom"/>
</dbReference>
<dbReference type="InterPro" id="IPR020635">
    <property type="entry name" value="Tyr_kinase_cat_dom"/>
</dbReference>
<evidence type="ECO:0000256" key="1">
    <source>
        <dbReference type="ARBA" id="ARBA00004251"/>
    </source>
</evidence>
<feature type="chain" id="PRO_5034717100" description="receptor protein-tyrosine kinase" evidence="23">
    <location>
        <begin position="26"/>
        <end position="1405"/>
    </location>
</feature>
<dbReference type="InterPro" id="IPR008266">
    <property type="entry name" value="Tyr_kinase_AS"/>
</dbReference>
<dbReference type="InterPro" id="IPR013111">
    <property type="entry name" value="EGF_extracell"/>
</dbReference>
<keyword evidence="9 23" id="KW-0732">Signal</keyword>
<dbReference type="GeneID" id="110977718"/>
<dbReference type="InterPro" id="IPR050122">
    <property type="entry name" value="RTK"/>
</dbReference>
<dbReference type="InterPro" id="IPR013783">
    <property type="entry name" value="Ig-like_fold"/>
</dbReference>
<keyword evidence="13" id="KW-0067">ATP-binding</keyword>
<dbReference type="Pfam" id="PF07974">
    <property type="entry name" value="EGF_2"/>
    <property type="match status" value="1"/>
</dbReference>
<dbReference type="SMART" id="SM00409">
    <property type="entry name" value="IG"/>
    <property type="match status" value="2"/>
</dbReference>
<evidence type="ECO:0000256" key="4">
    <source>
        <dbReference type="ARBA" id="ARBA00022475"/>
    </source>
</evidence>
<comment type="similarity">
    <text evidence="2">Belongs to the protein kinase superfamily. CAMK Ser/Thr protein kinase family.</text>
</comment>
<keyword evidence="17 21" id="KW-1015">Disulfide bond</keyword>
<evidence type="ECO:0000256" key="17">
    <source>
        <dbReference type="ARBA" id="ARBA00023157"/>
    </source>
</evidence>
<dbReference type="GO" id="GO:0030154">
    <property type="term" value="P:cell differentiation"/>
    <property type="evidence" value="ECO:0007669"/>
    <property type="project" value="UniProtKB-ARBA"/>
</dbReference>
<keyword evidence="12" id="KW-0418">Kinase</keyword>
<feature type="domain" description="Ig-like" evidence="26">
    <location>
        <begin position="448"/>
        <end position="540"/>
    </location>
</feature>
<dbReference type="CDD" id="cd00055">
    <property type="entry name" value="EGF_Lam"/>
    <property type="match status" value="1"/>
</dbReference>
<feature type="domain" description="Fibronectin type-III" evidence="27">
    <location>
        <begin position="743"/>
        <end position="840"/>
    </location>
</feature>
<evidence type="ECO:0000259" key="25">
    <source>
        <dbReference type="PROSITE" id="PS50026"/>
    </source>
</evidence>
<dbReference type="OMA" id="VYNIMRH"/>
<sequence length="1405" mass="152403">MTALFQQATVYCTLLLLLTIRRSGAEQITVINSTPLISNGDTLLSCLDAAVQAPLSPAQLTVGGLTASGQDSPLPGGTVAVNADGDQLEVRWGGELGDSRRGAFFCAGSDQQDKVITFKAYKEALIQPVSLTVTASVGDTARLTMVNKGRRSSTNTARWTFNGTDVASDSPRVSSAAPGEEIYEITNVRLEDAGIYEAYPSSNRSLGGFMRLIVRACREGKWGTDCQEDCTPCLNGGVCHDETGACVCPPGFMGDQCQIACGGNKYGPTCQRQCKADSCQHMHFTLPDPYGSSCATGWSGLACDLACADGLYGADCAIACDCPPGILCDKFTGSCLCPPGKMGRTCEDRYFFEVNATTVTLGDDIQVALTCGCKPSVTDCPAIHIESVVPSTLPPDSNLVRNFRDSQLVWLFTPYSLSGPWVFKCQIGLDSNPVFEYYVNVTAIENLPVVSLEDVEVNVGATATFHCDVGNSNPEDVRVSLYPSSAGPGAAQSPSYRHPQDTDKDLYLFDVQDASLDKEGQYVCEASGAGGTASSQAQLAVKQPPRPSLPPTVTAVTCQTATIRLNSEAFTGDGPIQRYSLEYKRSEETAWTPLDEESVPAGDTKVLQGLRGHTRYNVRLVFIRAGPNGRGNPGDPATFFTNHSVPDTRPDIQLSTEDGEATIIRVHWRASISPSDEVDSALIEYTVRGEEPQQLVVNDLSESSAVLQGLRPYTVYSVRMQFVNCRGGGQFSARRNQQTNEGAPSKVSNLNVEVLSHDRISVTWDAPAEANGEIRNYKVSSLEFISSSQENEPTTFSVLPSETQLVLGDLRPYTTYVIEVVAVTVRSGEMVSKTVRTLEYNPFGPPTSLRTRRVTTTSIEFLWEPPAEDQQNGLIVQYEYICISQDNVDRAQHGNTTEPRVVVSGLQRKVLYTFRVRAYTGVGPGPYCEEFLEETRETELIVTSKTPMATTAAAVKSDESTGGQSGEVTGGLDGVGLAMIIVSAIVCMVLVVALGAAVSTSYFKNKRRSMSLDANDPNVIMRFSDLLRQRSLSNEYDDGTGQTLLSPLAMPAPLSPNSTFFPASPTSPQSPGIPAYWYIPWASIVMEDMVIAEGNFGQVVKAVIKKEGVALEAAVKTLKAGATESDRRDFMGELEIMCKVGNHSNIVNLIGATEHMGILYVATEFAKHGNLLNFLRQSRSQEMGYQVYSNHTGACGGGAGAGPGEEGGFTSEQLLGFAVDVARGMQHLSEKGCVHRDLAARNVLVCENLVCKVTDFGLSRSDEVYVKTTAGRLPVRWMAIESLNYSVYTTKSDVWSFGILLWEIVSLGATPYPGMSCAELYERLPLGYRMEAPLNCEEEVYNIMRHCWRDRPHDRPTFEQLNIALTKLADAHKPYVNTELLRRSNFEFAPIISSGEHMIRPSTPV</sequence>
<dbReference type="SUPFAM" id="SSF56112">
    <property type="entry name" value="Protein kinase-like (PK-like)"/>
    <property type="match status" value="1"/>
</dbReference>
<evidence type="ECO:0000256" key="18">
    <source>
        <dbReference type="ARBA" id="ARBA00023170"/>
    </source>
</evidence>
<evidence type="ECO:0000256" key="12">
    <source>
        <dbReference type="ARBA" id="ARBA00022777"/>
    </source>
</evidence>
<dbReference type="SMART" id="SM00219">
    <property type="entry name" value="TyrKc"/>
    <property type="match status" value="1"/>
</dbReference>
<feature type="disulfide bond" evidence="21">
    <location>
        <begin position="248"/>
        <end position="257"/>
    </location>
</feature>
<feature type="domain" description="Fibronectin type-III" evidence="27">
    <location>
        <begin position="845"/>
        <end position="938"/>
    </location>
</feature>
<evidence type="ECO:0000256" key="2">
    <source>
        <dbReference type="ARBA" id="ARBA00006692"/>
    </source>
</evidence>
<proteinExistence type="inferred from homology"/>
<gene>
    <name evidence="29" type="primary">LOC110977718</name>
</gene>
<dbReference type="GO" id="GO:0043235">
    <property type="term" value="C:receptor complex"/>
    <property type="evidence" value="ECO:0007669"/>
    <property type="project" value="TreeGrafter"/>
</dbReference>
<dbReference type="FunFam" id="2.170.300.10:FF:000003">
    <property type="entry name" value="tyrosine-protein kinase receptor Tie-1 isoform X1"/>
    <property type="match status" value="1"/>
</dbReference>
<keyword evidence="4" id="KW-1003">Cell membrane</keyword>
<evidence type="ECO:0000259" key="26">
    <source>
        <dbReference type="PROSITE" id="PS50835"/>
    </source>
</evidence>
<evidence type="ECO:0000256" key="21">
    <source>
        <dbReference type="PROSITE-ProRule" id="PRU00076"/>
    </source>
</evidence>
<dbReference type="PROSITE" id="PS50853">
    <property type="entry name" value="FN3"/>
    <property type="match status" value="4"/>
</dbReference>
<keyword evidence="14 22" id="KW-1133">Transmembrane helix</keyword>
<dbReference type="InterPro" id="IPR007110">
    <property type="entry name" value="Ig-like_dom"/>
</dbReference>
<dbReference type="InterPro" id="IPR036179">
    <property type="entry name" value="Ig-like_dom_sf"/>
</dbReference>
<name>A0A8B7Y7L1_ACAPL</name>
<keyword evidence="15 22" id="KW-0472">Membrane</keyword>
<keyword evidence="28" id="KW-1185">Reference proteome</keyword>
<feature type="domain" description="Fibronectin type-III" evidence="27">
    <location>
        <begin position="547"/>
        <end position="644"/>
    </location>
</feature>
<dbReference type="GO" id="GO:0005524">
    <property type="term" value="F:ATP binding"/>
    <property type="evidence" value="ECO:0007669"/>
    <property type="project" value="UniProtKB-KW"/>
</dbReference>
<dbReference type="PROSITE" id="PS50835">
    <property type="entry name" value="IG_LIKE"/>
    <property type="match status" value="1"/>
</dbReference>
<evidence type="ECO:0000256" key="15">
    <source>
        <dbReference type="ARBA" id="ARBA00023136"/>
    </source>
</evidence>
<dbReference type="Gene3D" id="2.60.40.10">
    <property type="entry name" value="Immunoglobulins"/>
    <property type="match status" value="6"/>
</dbReference>
<dbReference type="SMART" id="SM00060">
    <property type="entry name" value="FN3"/>
    <property type="match status" value="4"/>
</dbReference>
<protein>
    <recommendedName>
        <fullName evidence="3">receptor protein-tyrosine kinase</fullName>
        <ecNumber evidence="3">2.7.10.1</ecNumber>
    </recommendedName>
</protein>
<keyword evidence="19" id="KW-0325">Glycoprotein</keyword>
<dbReference type="Proteomes" id="UP000694845">
    <property type="component" value="Unplaced"/>
</dbReference>
<evidence type="ECO:0000256" key="20">
    <source>
        <dbReference type="ARBA" id="ARBA00023319"/>
    </source>
</evidence>
<feature type="domain" description="Protein kinase" evidence="24">
    <location>
        <begin position="1085"/>
        <end position="1376"/>
    </location>
</feature>
<evidence type="ECO:0000256" key="23">
    <source>
        <dbReference type="SAM" id="SignalP"/>
    </source>
</evidence>
<accession>A0A8B7Y7L1</accession>
<feature type="domain" description="Fibronectin type-III" evidence="27">
    <location>
        <begin position="646"/>
        <end position="742"/>
    </location>
</feature>
<dbReference type="KEGG" id="aplc:110977718"/>
<dbReference type="PROSITE" id="PS00109">
    <property type="entry name" value="PROTEIN_KINASE_TYR"/>
    <property type="match status" value="1"/>
</dbReference>
<dbReference type="SMART" id="SM00181">
    <property type="entry name" value="EGF"/>
    <property type="match status" value="2"/>
</dbReference>
<evidence type="ECO:0000259" key="27">
    <source>
        <dbReference type="PROSITE" id="PS50853"/>
    </source>
</evidence>
<dbReference type="Gene3D" id="1.10.510.10">
    <property type="entry name" value="Transferase(Phosphotransferase) domain 1"/>
    <property type="match status" value="1"/>
</dbReference>
<feature type="signal peptide" evidence="23">
    <location>
        <begin position="1"/>
        <end position="25"/>
    </location>
</feature>
<dbReference type="CDD" id="cd00063">
    <property type="entry name" value="FN3"/>
    <property type="match status" value="4"/>
</dbReference>
<comment type="caution">
    <text evidence="21">Lacks conserved residue(s) required for the propagation of feature annotation.</text>
</comment>
<evidence type="ECO:0000256" key="16">
    <source>
        <dbReference type="ARBA" id="ARBA00023137"/>
    </source>
</evidence>
<dbReference type="InterPro" id="IPR000742">
    <property type="entry name" value="EGF"/>
</dbReference>
<evidence type="ECO:0000256" key="7">
    <source>
        <dbReference type="ARBA" id="ARBA00022679"/>
    </source>
</evidence>
<comment type="subcellular location">
    <subcellularLocation>
        <location evidence="1">Cell membrane</location>
        <topology evidence="1">Single-pass type I membrane protein</topology>
    </subcellularLocation>
</comment>
<evidence type="ECO:0000256" key="14">
    <source>
        <dbReference type="ARBA" id="ARBA00022989"/>
    </source>
</evidence>
<evidence type="ECO:0000256" key="5">
    <source>
        <dbReference type="ARBA" id="ARBA00022536"/>
    </source>
</evidence>
<dbReference type="PROSITE" id="PS00022">
    <property type="entry name" value="EGF_1"/>
    <property type="match status" value="1"/>
</dbReference>
<evidence type="ECO:0000256" key="6">
    <source>
        <dbReference type="ARBA" id="ARBA00022553"/>
    </source>
</evidence>
<keyword evidence="18" id="KW-0675">Receptor</keyword>
<organism evidence="28 29">
    <name type="scientific">Acanthaster planci</name>
    <name type="common">Crown-of-thorns starfish</name>
    <dbReference type="NCBI Taxonomy" id="133434"/>
    <lineage>
        <taxon>Eukaryota</taxon>
        <taxon>Metazoa</taxon>
        <taxon>Echinodermata</taxon>
        <taxon>Eleutherozoa</taxon>
        <taxon>Asterozoa</taxon>
        <taxon>Asteroidea</taxon>
        <taxon>Valvatacea</taxon>
        <taxon>Valvatida</taxon>
        <taxon>Acanthasteridae</taxon>
        <taxon>Acanthaster</taxon>
    </lineage>
</organism>
<dbReference type="GO" id="GO:0007169">
    <property type="term" value="P:cell surface receptor protein tyrosine kinase signaling pathway"/>
    <property type="evidence" value="ECO:0007669"/>
    <property type="project" value="TreeGrafter"/>
</dbReference>
<dbReference type="InterPro" id="IPR003961">
    <property type="entry name" value="FN3_dom"/>
</dbReference>
<evidence type="ECO:0000256" key="8">
    <source>
        <dbReference type="ARBA" id="ARBA00022692"/>
    </source>
</evidence>
<evidence type="ECO:0000256" key="11">
    <source>
        <dbReference type="ARBA" id="ARBA00022741"/>
    </source>
</evidence>
<reference evidence="29" key="1">
    <citation type="submission" date="2025-08" db="UniProtKB">
        <authorList>
            <consortium name="RefSeq"/>
        </authorList>
    </citation>
    <scope>IDENTIFICATION</scope>
</reference>
<dbReference type="FunFam" id="3.30.200.20:FF:000113">
    <property type="entry name" value="Putative tyrosine-protein kinase receptor Tie-1"/>
    <property type="match status" value="1"/>
</dbReference>
<evidence type="ECO:0000313" key="29">
    <source>
        <dbReference type="RefSeq" id="XP_022087756.1"/>
    </source>
</evidence>
<dbReference type="Pfam" id="PF07714">
    <property type="entry name" value="PK_Tyr_Ser-Thr"/>
    <property type="match status" value="1"/>
</dbReference>
<keyword evidence="5 21" id="KW-0245">EGF-like domain</keyword>
<evidence type="ECO:0000256" key="3">
    <source>
        <dbReference type="ARBA" id="ARBA00011902"/>
    </source>
</evidence>
<feature type="domain" description="EGF-like" evidence="25">
    <location>
        <begin position="227"/>
        <end position="258"/>
    </location>
</feature>
<keyword evidence="16" id="KW-0829">Tyrosine-protein kinase</keyword>
<dbReference type="SUPFAM" id="SSF48726">
    <property type="entry name" value="Immunoglobulin"/>
    <property type="match status" value="2"/>
</dbReference>
<evidence type="ECO:0000256" key="9">
    <source>
        <dbReference type="ARBA" id="ARBA00022729"/>
    </source>
</evidence>
<dbReference type="PROSITE" id="PS50026">
    <property type="entry name" value="EGF_3"/>
    <property type="match status" value="1"/>
</dbReference>
<keyword evidence="10" id="KW-0677">Repeat</keyword>
<evidence type="ECO:0000256" key="10">
    <source>
        <dbReference type="ARBA" id="ARBA00022737"/>
    </source>
</evidence>
<dbReference type="RefSeq" id="XP_022087756.1">
    <property type="nucleotide sequence ID" value="XM_022232064.1"/>
</dbReference>
<dbReference type="EC" id="2.7.10.1" evidence="3"/>
<dbReference type="PRINTS" id="PR00109">
    <property type="entry name" value="TYRKINASE"/>
</dbReference>
<dbReference type="Pfam" id="PF00041">
    <property type="entry name" value="fn3"/>
    <property type="match status" value="3"/>
</dbReference>
<evidence type="ECO:0000256" key="13">
    <source>
        <dbReference type="ARBA" id="ARBA00022840"/>
    </source>
</evidence>